<reference evidence="2 3" key="1">
    <citation type="submission" date="2020-09" db="EMBL/GenBank/DDBJ databases">
        <title>Genomic characterization of a novel Parvarchaeota family in acid mine drainage sediments.</title>
        <authorList>
            <person name="Luo Z.-H."/>
        </authorList>
    </citation>
    <scope>NUCLEOTIDE SEQUENCE [LARGE SCALE GENOMIC DNA]</scope>
    <source>
        <strain evidence="2">MAS1_bins.189</strain>
    </source>
</reference>
<dbReference type="SUPFAM" id="SSF52540">
    <property type="entry name" value="P-loop containing nucleoside triphosphate hydrolases"/>
    <property type="match status" value="1"/>
</dbReference>
<dbReference type="InterPro" id="IPR049050">
    <property type="entry name" value="nSTAND3"/>
</dbReference>
<evidence type="ECO:0000313" key="2">
    <source>
        <dbReference type="EMBL" id="MBE5728544.1"/>
    </source>
</evidence>
<proteinExistence type="predicted"/>
<evidence type="ECO:0000313" key="3">
    <source>
        <dbReference type="Proteomes" id="UP000718571"/>
    </source>
</evidence>
<dbReference type="EMBL" id="JADFAR010000020">
    <property type="protein sequence ID" value="MBE5728544.1"/>
    <property type="molecule type" value="Genomic_DNA"/>
</dbReference>
<name>A0A8T3V0E0_9ARCH</name>
<dbReference type="PANTHER" id="PTHR35894">
    <property type="entry name" value="GENERAL SECRETION PATHWAY PROTEIN A-RELATED"/>
    <property type="match status" value="1"/>
</dbReference>
<gene>
    <name evidence="2" type="ORF">IHE51_01670</name>
</gene>
<dbReference type="Pfam" id="PF20720">
    <property type="entry name" value="nSTAND3"/>
    <property type="match status" value="1"/>
</dbReference>
<feature type="domain" description="Novel STAND NTPase 3" evidence="1">
    <location>
        <begin position="33"/>
        <end position="171"/>
    </location>
</feature>
<dbReference type="Proteomes" id="UP000718571">
    <property type="component" value="Unassembled WGS sequence"/>
</dbReference>
<dbReference type="Gene3D" id="3.40.50.300">
    <property type="entry name" value="P-loop containing nucleotide triphosphate hydrolases"/>
    <property type="match status" value="1"/>
</dbReference>
<dbReference type="InterPro" id="IPR052026">
    <property type="entry name" value="ExeA_AAA_ATPase_DNA-bind"/>
</dbReference>
<dbReference type="InterPro" id="IPR027417">
    <property type="entry name" value="P-loop_NTPase"/>
</dbReference>
<accession>A0A8T3V0E0</accession>
<protein>
    <submittedName>
        <fullName evidence="2">AAA family ATPase</fullName>
    </submittedName>
</protein>
<evidence type="ECO:0000259" key="1">
    <source>
        <dbReference type="Pfam" id="PF20720"/>
    </source>
</evidence>
<sequence length="220" mass="25054">MLNNPFIVITSTENDKVVDRVRERAELQLAINDLLHKNGGIIVIHGAPGIGKSTVVNWVTADLKKKENLSVMKEEFGLTVFNKLKTFNISADKKAIIILDDFNNLDLLDRQTQNKILDLIVELSKRIVVILVDNREDAVHKQLSKLGDSIKELKLEYMSREDILQIIANRLNMVRPVPSSEVTPFTKEEIDRIYHKSGGNPRVVLLILSTLFDKKQEIEF</sequence>
<organism evidence="2 3">
    <name type="scientific">Candidatus Acidifodinimicrobium mancum</name>
    <dbReference type="NCBI Taxonomy" id="2898728"/>
    <lineage>
        <taxon>Archaea</taxon>
        <taxon>Candidatus Parvarchaeota</taxon>
        <taxon>Candidatus Acidifodinimicrobiaceae</taxon>
        <taxon>Candidatus Acidifodinimicrobium</taxon>
    </lineage>
</organism>
<dbReference type="PANTHER" id="PTHR35894:SF1">
    <property type="entry name" value="PHOSPHORIBULOKINASE _ URIDINE KINASE FAMILY"/>
    <property type="match status" value="1"/>
</dbReference>
<dbReference type="AlphaFoldDB" id="A0A8T3V0E0"/>
<comment type="caution">
    <text evidence="2">The sequence shown here is derived from an EMBL/GenBank/DDBJ whole genome shotgun (WGS) entry which is preliminary data.</text>
</comment>